<dbReference type="RefSeq" id="WP_055199480.1">
    <property type="nucleotide sequence ID" value="NZ_AP031426.1"/>
</dbReference>
<feature type="signal peptide" evidence="1">
    <location>
        <begin position="1"/>
        <end position="26"/>
    </location>
</feature>
<dbReference type="EMBL" id="CYZN01000001">
    <property type="protein sequence ID" value="CUN42389.1"/>
    <property type="molecule type" value="Genomic_DNA"/>
</dbReference>
<dbReference type="AlphaFoldDB" id="A0A173WS30"/>
<dbReference type="Gene3D" id="2.10.270.10">
    <property type="entry name" value="Cholin Binding"/>
    <property type="match status" value="1"/>
</dbReference>
<dbReference type="Proteomes" id="UP000095431">
    <property type="component" value="Unassembled WGS sequence"/>
</dbReference>
<evidence type="ECO:0000313" key="5">
    <source>
        <dbReference type="Proteomes" id="UP000095431"/>
    </source>
</evidence>
<dbReference type="SUPFAM" id="SSF69360">
    <property type="entry name" value="Cell wall binding repeat"/>
    <property type="match status" value="1"/>
</dbReference>
<evidence type="ECO:0000259" key="2">
    <source>
        <dbReference type="Pfam" id="PF01841"/>
    </source>
</evidence>
<feature type="domain" description="Transglutaminase-like" evidence="2">
    <location>
        <begin position="186"/>
        <end position="302"/>
    </location>
</feature>
<evidence type="ECO:0000256" key="1">
    <source>
        <dbReference type="SAM" id="SignalP"/>
    </source>
</evidence>
<dbReference type="eggNOG" id="ENOG5033RMR">
    <property type="taxonomic scope" value="Bacteria"/>
</dbReference>
<reference evidence="3 5" key="1">
    <citation type="submission" date="2015-09" db="EMBL/GenBank/DDBJ databases">
        <authorList>
            <consortium name="Pathogen Informatics"/>
        </authorList>
    </citation>
    <scope>NUCLEOTIDE SEQUENCE [LARGE SCALE GENOMIC DNA]</scope>
    <source>
        <strain evidence="3 5">2789STDY5834863</strain>
    </source>
</reference>
<organism evidence="3 5">
    <name type="scientific">Blautia wexlerae</name>
    <dbReference type="NCBI Taxonomy" id="418240"/>
    <lineage>
        <taxon>Bacteria</taxon>
        <taxon>Bacillati</taxon>
        <taxon>Bacillota</taxon>
        <taxon>Clostridia</taxon>
        <taxon>Lachnospirales</taxon>
        <taxon>Lachnospiraceae</taxon>
        <taxon>Blautia</taxon>
    </lineage>
</organism>
<dbReference type="Pfam" id="PF01841">
    <property type="entry name" value="Transglut_core"/>
    <property type="match status" value="1"/>
</dbReference>
<dbReference type="Gene3D" id="3.10.620.30">
    <property type="match status" value="1"/>
</dbReference>
<dbReference type="InterPro" id="IPR038765">
    <property type="entry name" value="Papain-like_cys_pep_sf"/>
</dbReference>
<keyword evidence="1" id="KW-0732">Signal</keyword>
<reference evidence="4 6" key="2">
    <citation type="submission" date="2019-07" db="EMBL/GenBank/DDBJ databases">
        <authorList>
            <person name="Chang H.-W."/>
            <person name="Raman A."/>
            <person name="Venkatesh S."/>
            <person name="Gehrig J."/>
        </authorList>
    </citation>
    <scope>NUCLEOTIDE SEQUENCE [LARGE SCALE GENOMIC DNA]</scope>
    <source>
        <strain evidence="4">Blautia_wexlerae_LFYP_14</strain>
    </source>
</reference>
<gene>
    <name evidence="4" type="ORF">BWLFYP14_02556</name>
    <name evidence="3" type="ORF">ERS852478_00055</name>
</gene>
<evidence type="ECO:0000313" key="3">
    <source>
        <dbReference type="EMBL" id="CUN42389.1"/>
    </source>
</evidence>
<feature type="chain" id="PRO_5042332640" evidence="1">
    <location>
        <begin position="27"/>
        <end position="326"/>
    </location>
</feature>
<proteinExistence type="predicted"/>
<dbReference type="EMBL" id="CABHOF010000051">
    <property type="protein sequence ID" value="VUX66184.1"/>
    <property type="molecule type" value="Genomic_DNA"/>
</dbReference>
<protein>
    <submittedName>
        <fullName evidence="3">Glucan-binding repeat</fullName>
    </submittedName>
    <submittedName>
        <fullName evidence="4">Transglutaminase-like superfamily protein</fullName>
    </submittedName>
</protein>
<dbReference type="SUPFAM" id="SSF54001">
    <property type="entry name" value="Cysteine proteinases"/>
    <property type="match status" value="1"/>
</dbReference>
<keyword evidence="6" id="KW-1185">Reference proteome</keyword>
<name>A0A173WS30_9FIRM</name>
<sequence>MKTLKKLLFIIMAVAVLAMPVFGVQAAESDIPVTEQPGVSPTPSPVPIRELVTKGNKIYYYYKGKMVKNKWKRYNGYKYYFGANGNAVRGGQRINNVVYVFDEKGRLFENKQNKIVKSGSNIYHIRTEHGRASIGYFIYKNNLYYADPKGRLYQKKSRQNGQLYFTNSGAARKDYNALLKMRVMQIVSSITNSGMSQSQKLYACWKYVVYGGFYYGGPDPNIYQSGWARSEALRMFRTGYGNCYGFSCIFAALAREIGYTPYMICGRVPGSRDGAADGFTRHCWVEINGLYYDPEAQYAGWMTGVYGYDYYPISHQIQRVVNFCKF</sequence>
<evidence type="ECO:0000313" key="6">
    <source>
        <dbReference type="Proteomes" id="UP000366766"/>
    </source>
</evidence>
<evidence type="ECO:0000313" key="4">
    <source>
        <dbReference type="EMBL" id="VUX66184.1"/>
    </source>
</evidence>
<dbReference type="InterPro" id="IPR002931">
    <property type="entry name" value="Transglutaminase-like"/>
</dbReference>
<accession>A0A173WS30</accession>
<dbReference type="Proteomes" id="UP000366766">
    <property type="component" value="Unassembled WGS sequence"/>
</dbReference>